<feature type="domain" description="B30.2/SPRY" evidence="6">
    <location>
        <begin position="934"/>
        <end position="1139"/>
    </location>
</feature>
<feature type="compositionally biased region" description="Polar residues" evidence="5">
    <location>
        <begin position="1"/>
        <end position="10"/>
    </location>
</feature>
<feature type="compositionally biased region" description="Polar residues" evidence="5">
    <location>
        <begin position="375"/>
        <end position="423"/>
    </location>
</feature>
<dbReference type="SMART" id="SM00589">
    <property type="entry name" value="PRY"/>
    <property type="match status" value="1"/>
</dbReference>
<accession>A0AAV1HLI6</accession>
<dbReference type="InterPro" id="IPR001870">
    <property type="entry name" value="B30.2/SPRY"/>
</dbReference>
<feature type="compositionally biased region" description="Polar residues" evidence="5">
    <location>
        <begin position="484"/>
        <end position="533"/>
    </location>
</feature>
<feature type="compositionally biased region" description="Basic and acidic residues" evidence="5">
    <location>
        <begin position="681"/>
        <end position="694"/>
    </location>
</feature>
<feature type="compositionally biased region" description="Low complexity" evidence="5">
    <location>
        <begin position="218"/>
        <end position="231"/>
    </location>
</feature>
<keyword evidence="3" id="KW-0862">Zinc</keyword>
<dbReference type="Gene3D" id="3.30.160.60">
    <property type="entry name" value="Classic Zinc Finger"/>
    <property type="match status" value="1"/>
</dbReference>
<dbReference type="AlphaFoldDB" id="A0AAV1HLI6"/>
<feature type="compositionally biased region" description="Low complexity" evidence="5">
    <location>
        <begin position="553"/>
        <end position="566"/>
    </location>
</feature>
<dbReference type="GO" id="GO:0005737">
    <property type="term" value="C:cytoplasm"/>
    <property type="evidence" value="ECO:0007669"/>
    <property type="project" value="UniProtKB-ARBA"/>
</dbReference>
<feature type="compositionally biased region" description="Basic and acidic residues" evidence="5">
    <location>
        <begin position="172"/>
        <end position="184"/>
    </location>
</feature>
<dbReference type="SUPFAM" id="SSF49899">
    <property type="entry name" value="Concanavalin A-like lectins/glucanases"/>
    <property type="match status" value="1"/>
</dbReference>
<feature type="compositionally biased region" description="Polar residues" evidence="5">
    <location>
        <begin position="97"/>
        <end position="138"/>
    </location>
</feature>
<dbReference type="InterPro" id="IPR003879">
    <property type="entry name" value="Butyrophylin_SPRY"/>
</dbReference>
<dbReference type="InterPro" id="IPR006574">
    <property type="entry name" value="PRY"/>
</dbReference>
<evidence type="ECO:0000256" key="1">
    <source>
        <dbReference type="ARBA" id="ARBA00022723"/>
    </source>
</evidence>
<dbReference type="InterPro" id="IPR051051">
    <property type="entry name" value="E3_ubiq-ligase_TRIM/RNF"/>
</dbReference>
<organism evidence="7 8">
    <name type="scientific">Xyrichtys novacula</name>
    <name type="common">Pearly razorfish</name>
    <name type="synonym">Hemipteronotus novacula</name>
    <dbReference type="NCBI Taxonomy" id="13765"/>
    <lineage>
        <taxon>Eukaryota</taxon>
        <taxon>Metazoa</taxon>
        <taxon>Chordata</taxon>
        <taxon>Craniata</taxon>
        <taxon>Vertebrata</taxon>
        <taxon>Euteleostomi</taxon>
        <taxon>Actinopterygii</taxon>
        <taxon>Neopterygii</taxon>
        <taxon>Teleostei</taxon>
        <taxon>Neoteleostei</taxon>
        <taxon>Acanthomorphata</taxon>
        <taxon>Eupercaria</taxon>
        <taxon>Labriformes</taxon>
        <taxon>Labridae</taxon>
        <taxon>Xyrichtys</taxon>
    </lineage>
</organism>
<feature type="compositionally biased region" description="Basic and acidic residues" evidence="5">
    <location>
        <begin position="339"/>
        <end position="351"/>
    </location>
</feature>
<evidence type="ECO:0000313" key="8">
    <source>
        <dbReference type="Proteomes" id="UP001178508"/>
    </source>
</evidence>
<dbReference type="InterPro" id="IPR013320">
    <property type="entry name" value="ConA-like_dom_sf"/>
</dbReference>
<dbReference type="Pfam" id="PF00622">
    <property type="entry name" value="SPRY"/>
    <property type="match status" value="1"/>
</dbReference>
<feature type="compositionally biased region" description="Polar residues" evidence="5">
    <location>
        <begin position="463"/>
        <end position="476"/>
    </location>
</feature>
<feature type="compositionally biased region" description="Basic and acidic residues" evidence="5">
    <location>
        <begin position="535"/>
        <end position="545"/>
    </location>
</feature>
<dbReference type="InterPro" id="IPR043136">
    <property type="entry name" value="B30.2/SPRY_sf"/>
</dbReference>
<feature type="compositionally biased region" description="Polar residues" evidence="5">
    <location>
        <begin position="232"/>
        <end position="249"/>
    </location>
</feature>
<dbReference type="EMBL" id="OY660886">
    <property type="protein sequence ID" value="CAJ1085921.1"/>
    <property type="molecule type" value="Genomic_DNA"/>
</dbReference>
<feature type="compositionally biased region" description="Polar residues" evidence="5">
    <location>
        <begin position="656"/>
        <end position="674"/>
    </location>
</feature>
<keyword evidence="2" id="KW-0863">Zinc-finger</keyword>
<feature type="compositionally biased region" description="Low complexity" evidence="5">
    <location>
        <begin position="433"/>
        <end position="455"/>
    </location>
</feature>
<dbReference type="SUPFAM" id="SSF57845">
    <property type="entry name" value="B-box zinc-binding domain"/>
    <property type="match status" value="1"/>
</dbReference>
<keyword evidence="4" id="KW-0175">Coiled coil</keyword>
<feature type="coiled-coil region" evidence="4">
    <location>
        <begin position="879"/>
        <end position="910"/>
    </location>
</feature>
<evidence type="ECO:0000259" key="6">
    <source>
        <dbReference type="PROSITE" id="PS50188"/>
    </source>
</evidence>
<dbReference type="InterPro" id="IPR003877">
    <property type="entry name" value="SPRY_dom"/>
</dbReference>
<dbReference type="PANTHER" id="PTHR25465:SF49">
    <property type="entry name" value="BLOODTHIRSTY-RELATED GENE FAMILY, MEMBER 1-RELATED"/>
    <property type="match status" value="1"/>
</dbReference>
<reference evidence="7" key="1">
    <citation type="submission" date="2023-08" db="EMBL/GenBank/DDBJ databases">
        <authorList>
            <person name="Alioto T."/>
            <person name="Alioto T."/>
            <person name="Gomez Garrido J."/>
        </authorList>
    </citation>
    <scope>NUCLEOTIDE SEQUENCE</scope>
</reference>
<dbReference type="Gene3D" id="4.10.830.40">
    <property type="match status" value="1"/>
</dbReference>
<gene>
    <name evidence="7" type="ORF">XNOV1_A035545</name>
</gene>
<feature type="compositionally biased region" description="Polar residues" evidence="5">
    <location>
        <begin position="567"/>
        <end position="590"/>
    </location>
</feature>
<evidence type="ECO:0000256" key="2">
    <source>
        <dbReference type="ARBA" id="ARBA00022771"/>
    </source>
</evidence>
<keyword evidence="1" id="KW-0479">Metal-binding</keyword>
<dbReference type="Pfam" id="PF25600">
    <property type="entry name" value="TRIM_CC"/>
    <property type="match status" value="1"/>
</dbReference>
<proteinExistence type="predicted"/>
<feature type="compositionally biased region" description="Polar residues" evidence="5">
    <location>
        <begin position="267"/>
        <end position="306"/>
    </location>
</feature>
<dbReference type="PANTHER" id="PTHR25465">
    <property type="entry name" value="B-BOX DOMAIN CONTAINING"/>
    <property type="match status" value="1"/>
</dbReference>
<dbReference type="PRINTS" id="PR01407">
    <property type="entry name" value="BUTYPHLNCDUF"/>
</dbReference>
<feature type="compositionally biased region" description="Polar residues" evidence="5">
    <location>
        <begin position="629"/>
        <end position="646"/>
    </location>
</feature>
<feature type="region of interest" description="Disordered" evidence="5">
    <location>
        <begin position="1"/>
        <end position="694"/>
    </location>
</feature>
<dbReference type="GO" id="GO:0008270">
    <property type="term" value="F:zinc ion binding"/>
    <property type="evidence" value="ECO:0007669"/>
    <property type="project" value="UniProtKB-KW"/>
</dbReference>
<evidence type="ECO:0000256" key="5">
    <source>
        <dbReference type="SAM" id="MobiDB-lite"/>
    </source>
</evidence>
<dbReference type="Gene3D" id="2.60.120.920">
    <property type="match status" value="2"/>
</dbReference>
<evidence type="ECO:0000256" key="4">
    <source>
        <dbReference type="SAM" id="Coils"/>
    </source>
</evidence>
<name>A0AAV1HLI6_XYRNO</name>
<feature type="region of interest" description="Disordered" evidence="5">
    <location>
        <begin position="1129"/>
        <end position="1154"/>
    </location>
</feature>
<evidence type="ECO:0000313" key="7">
    <source>
        <dbReference type="EMBL" id="CAJ1085921.1"/>
    </source>
</evidence>
<dbReference type="InterPro" id="IPR058030">
    <property type="entry name" value="TRIM8/14/16/25/29/45/65_CC"/>
</dbReference>
<sequence>MSTNQEPSTHQGEKGNTPEGGKNHEEKFNDPSASAVPETLQTGSDSHSHDGAPKIPTLAPVFVFGNPGNTIRQKSPASENLSNKTDSTTEDDGEGTNQTSIETPPQESGSSTNTSGDLNSFAGAQQLVQNSTTPQPVDNQMPIATKEMEEDVPDQTGSKSPPPGSSSSTNTCEERNSSPDEKQKSTAPEIPRNQPEATTEVDGEGTKQTSTKTPPKESGSSTNTSGDLSSSAGSQQPLQNSTTPQTVDNQMPIATKEMEEDVPDQTVIESPPQQSGSSTNTSGDLNSSAGAQQLVQNSPTPQTVDNQMPIATKEIEEDVPDQTGSKSPPPGSSSSTNTCEERNSSPDEKQKSTAPEIPRNRTDATTEVDGEETKQTSTETPPQESGSSTNTSGVDLNSSAGAQQPVQNSPTPQTVDNQRSAATTEIEEDVTDQTGSKSQTQGSSSSTNTSEQRNSSPDEKQKSTTPETPRNQTDATTEIDGKGTKQTSTKTPPKESGSSTNTSGDLSFSAGAQQPVQNSPTPQTVDNQTSAATTKVEEDKRDHTATKTPPKESGSSTNTSGDLSSSAGSQQPVQNSPTPQPVDNQRSAATTEMEEDVPDQTGSESPWQDSRIFTKAQQRLFPSPDEKQPAQNAQTSQTVDNQTSVATKEMEEDVTDQTGSETPTQGSGISTNAQRRLFPSPDKKQQHQRKNPEVDIILKDHKEDMKEETAKTRDEYTGAPGEVACDICTENKLKALKSCLMCLISYCSTHLKNHSSTKRFKGHKLVQPVENLDDRACLQHGRPLELFSRKSGRCICALCMEEDKEGVVTTEEEWKGKRARLDDTMMELRKKIEKRTTRTDEINVSLMDCEDQLNNEMEDIDAVFGAVLAIVEEARAAALQPIQDRRKAMEEEAKHIEEKLRGEIQQLEKTFYKLKEISELEDHILFLQGYPFLQDLDSIEDCPEVELNTSLSFGTMKEITTTMMESIQKEVEKLTPIELQRITKFKAVDVKLDPATAHPRLALSEDGKEVRDSGENQKVADSPKRFDVFGSILGLDKLPSWEVLLGDNGYWVAVHYEEEKYAAMTAPPVPLYPKKKPQKVGVFVDYEEGVVSFYDVRANSHIYSFTKCSFNDKIFPYFSPHVKKGSETPIKGPLGATNAQRRLFPSPDEKPKTKPARKSVWICSCGWHEHTTYDGLKIHQDMNGCTQVDPAVDSLS</sequence>
<dbReference type="CDD" id="cd13733">
    <property type="entry name" value="SPRY_PRY_C-I_1"/>
    <property type="match status" value="1"/>
</dbReference>
<feature type="compositionally biased region" description="Polar residues" evidence="5">
    <location>
        <begin position="67"/>
        <end position="84"/>
    </location>
</feature>
<evidence type="ECO:0000256" key="3">
    <source>
        <dbReference type="ARBA" id="ARBA00022833"/>
    </source>
</evidence>
<dbReference type="CDD" id="cd19769">
    <property type="entry name" value="Bbox2_TRIM16-like"/>
    <property type="match status" value="1"/>
</dbReference>
<dbReference type="PROSITE" id="PS50188">
    <property type="entry name" value="B302_SPRY"/>
    <property type="match status" value="1"/>
</dbReference>
<keyword evidence="8" id="KW-1185">Reference proteome</keyword>
<protein>
    <submittedName>
        <fullName evidence="7">E3 ubiquitin-protein ligase TRIM21-like</fullName>
    </submittedName>
</protein>
<dbReference type="Proteomes" id="UP001178508">
    <property type="component" value="Chromosome 23"/>
</dbReference>
<dbReference type="Pfam" id="PF13765">
    <property type="entry name" value="PRY"/>
    <property type="match status" value="1"/>
</dbReference>